<sequence length="199" mass="23412">MSNFLVHSSIYLTNEIDFDRTVNFDPSGTAIFNLVQCEYVEEPDSETLKRHCIFMLRSINTVFFCNTTCVVLGSNIQGVAERIRHNLLNGSYLFECLDFNPNADQSEFILGLNVESNFYIYDNTFHPFSMSNVEDKVHLVGPINSKFTVKVRIYEKNSQTVFDFMDQNNIHFCQKYDDWKFSYVLYQKQYVTGRYYLTY</sequence>
<proteinExistence type="predicted"/>
<gene>
    <name evidence="1" type="ORF">MHBO_001801</name>
</gene>
<keyword evidence="2" id="KW-1185">Reference proteome</keyword>
<dbReference type="EMBL" id="JBDODL010000504">
    <property type="protein sequence ID" value="MES1920081.1"/>
    <property type="molecule type" value="Genomic_DNA"/>
</dbReference>
<reference evidence="1 2" key="1">
    <citation type="journal article" date="2024" name="BMC Biol.">
        <title>Comparative genomics of Ascetosporea gives new insight into the evolutionary basis for animal parasitism in Rhizaria.</title>
        <authorList>
            <person name="Hiltunen Thoren M."/>
            <person name="Onut-Brannstrom I."/>
            <person name="Alfjorden A."/>
            <person name="Peckova H."/>
            <person name="Swords F."/>
            <person name="Hooper C."/>
            <person name="Holzer A.S."/>
            <person name="Bass D."/>
            <person name="Burki F."/>
        </authorList>
    </citation>
    <scope>NUCLEOTIDE SEQUENCE [LARGE SCALE GENOMIC DNA]</scope>
    <source>
        <strain evidence="1">20-A016</strain>
    </source>
</reference>
<accession>A0ABV2AK80</accession>
<dbReference type="Proteomes" id="UP001439008">
    <property type="component" value="Unassembled WGS sequence"/>
</dbReference>
<evidence type="ECO:0000313" key="1">
    <source>
        <dbReference type="EMBL" id="MES1920081.1"/>
    </source>
</evidence>
<name>A0ABV2AK80_9EUKA</name>
<organism evidence="1 2">
    <name type="scientific">Bonamia ostreae</name>
    <dbReference type="NCBI Taxonomy" id="126728"/>
    <lineage>
        <taxon>Eukaryota</taxon>
        <taxon>Sar</taxon>
        <taxon>Rhizaria</taxon>
        <taxon>Endomyxa</taxon>
        <taxon>Ascetosporea</taxon>
        <taxon>Haplosporida</taxon>
        <taxon>Bonamia</taxon>
    </lineage>
</organism>
<protein>
    <submittedName>
        <fullName evidence="1">Uncharacterized protein</fullName>
    </submittedName>
</protein>
<evidence type="ECO:0000313" key="2">
    <source>
        <dbReference type="Proteomes" id="UP001439008"/>
    </source>
</evidence>
<comment type="caution">
    <text evidence="1">The sequence shown here is derived from an EMBL/GenBank/DDBJ whole genome shotgun (WGS) entry which is preliminary data.</text>
</comment>